<proteinExistence type="predicted"/>
<feature type="region of interest" description="Disordered" evidence="1">
    <location>
        <begin position="418"/>
        <end position="447"/>
    </location>
</feature>
<dbReference type="EMBL" id="CAJNNV010028949">
    <property type="protein sequence ID" value="CAE8626309.1"/>
    <property type="molecule type" value="Genomic_DNA"/>
</dbReference>
<evidence type="ECO:0000313" key="3">
    <source>
        <dbReference type="Proteomes" id="UP000654075"/>
    </source>
</evidence>
<reference evidence="2" key="1">
    <citation type="submission" date="2021-02" db="EMBL/GenBank/DDBJ databases">
        <authorList>
            <person name="Dougan E. K."/>
            <person name="Rhodes N."/>
            <person name="Thang M."/>
            <person name="Chan C."/>
        </authorList>
    </citation>
    <scope>NUCLEOTIDE SEQUENCE</scope>
</reference>
<protein>
    <submittedName>
        <fullName evidence="2">Uncharacterized protein</fullName>
    </submittedName>
</protein>
<gene>
    <name evidence="2" type="ORF">PGLA1383_LOCUS43245</name>
</gene>
<feature type="compositionally biased region" description="Basic and acidic residues" evidence="1">
    <location>
        <begin position="282"/>
        <end position="300"/>
    </location>
</feature>
<dbReference type="OrthoDB" id="8119704at2759"/>
<comment type="caution">
    <text evidence="2">The sequence shown here is derived from an EMBL/GenBank/DDBJ whole genome shotgun (WGS) entry which is preliminary data.</text>
</comment>
<sequence length="643" mass="71232">MEEAEKFQGRKIRGPTLCTQFNDHDFTEPEFFVPSLVASPSPKKKVPDAEKKGHAAKSPQLRDLPPDPKDSLPLRVMAHCAMYSVPNIVGLDEYSYDVAARMAARAEARAVQEVLQGQETAASAPNARPIFKVPKEARQSRGTKEHLVEPGSTGSALILWNSSKVHSTDSGASQLRKRRRKLTDDLLRKMVVNHGDSLGVVSWWFRVFEFYADAPVESVLPALPESRPEDDKPRASLLRRSSSRPQSAGAVERGSENPFTGSQGVSRTRLRQHPGMPQVEKASVDDVKFQEHREELRETRKGLQASGLGYGELDLMRLLRRKKLDSATFEVWENCFEAVKAARLKHLVRQGGSGRRGAALRSDSANFSSGSPSKKGLQDRKSLFHRLNDFDSQQVQRCWDKELTTKICGKTPLLKGYQGDGHSSDDEEMQRLKETVPKRVQTEAAAGSAREIMLRTSSLALLDSSLMKKSAACGLEKRPLDAYEEVMGTRSQILRNVKPVEMTVTNLARILTCFGVERKKTAERIAGFLLVGSLPDQSITKLQQDQEQRVPFEVFYRFMKALQGGRSRQEGAAEALASDGAEPLAKAWRESELLRRLLFAVLTGQNGISRSAGAAAQRGADSILAPLSFPQLLDSLRLMLCTG</sequence>
<accession>A0A813GTA4</accession>
<feature type="region of interest" description="Disordered" evidence="1">
    <location>
        <begin position="222"/>
        <end position="300"/>
    </location>
</feature>
<feature type="compositionally biased region" description="Polar residues" evidence="1">
    <location>
        <begin position="257"/>
        <end position="266"/>
    </location>
</feature>
<feature type="non-terminal residue" evidence="2">
    <location>
        <position position="643"/>
    </location>
</feature>
<name>A0A813GTA4_POLGL</name>
<dbReference type="AlphaFoldDB" id="A0A813GTA4"/>
<feature type="region of interest" description="Disordered" evidence="1">
    <location>
        <begin position="350"/>
        <end position="378"/>
    </location>
</feature>
<evidence type="ECO:0000313" key="2">
    <source>
        <dbReference type="EMBL" id="CAE8626309.1"/>
    </source>
</evidence>
<feature type="region of interest" description="Disordered" evidence="1">
    <location>
        <begin position="37"/>
        <end position="70"/>
    </location>
</feature>
<keyword evidence="3" id="KW-1185">Reference proteome</keyword>
<evidence type="ECO:0000256" key="1">
    <source>
        <dbReference type="SAM" id="MobiDB-lite"/>
    </source>
</evidence>
<feature type="compositionally biased region" description="Low complexity" evidence="1">
    <location>
        <begin position="235"/>
        <end position="248"/>
    </location>
</feature>
<feature type="compositionally biased region" description="Low complexity" evidence="1">
    <location>
        <begin position="356"/>
        <end position="365"/>
    </location>
</feature>
<feature type="compositionally biased region" description="Basic and acidic residues" evidence="1">
    <location>
        <begin position="429"/>
        <end position="441"/>
    </location>
</feature>
<dbReference type="Proteomes" id="UP000654075">
    <property type="component" value="Unassembled WGS sequence"/>
</dbReference>
<organism evidence="2 3">
    <name type="scientific">Polarella glacialis</name>
    <name type="common">Dinoflagellate</name>
    <dbReference type="NCBI Taxonomy" id="89957"/>
    <lineage>
        <taxon>Eukaryota</taxon>
        <taxon>Sar</taxon>
        <taxon>Alveolata</taxon>
        <taxon>Dinophyceae</taxon>
        <taxon>Suessiales</taxon>
        <taxon>Suessiaceae</taxon>
        <taxon>Polarella</taxon>
    </lineage>
</organism>